<dbReference type="PANTHER" id="PTHR43119">
    <property type="entry name" value="ABC TRANSPORT PROTEIN ATP-BINDING COMPONENT-RELATED"/>
    <property type="match status" value="1"/>
</dbReference>
<evidence type="ECO:0000313" key="4">
    <source>
        <dbReference type="EMBL" id="POG07445.1"/>
    </source>
</evidence>
<keyword evidence="2 4" id="KW-0067">ATP-binding</keyword>
<comment type="caution">
    <text evidence="4">The sequence shown here is derived from an EMBL/GenBank/DDBJ whole genome shotgun (WGS) entry which is preliminary data.</text>
</comment>
<protein>
    <submittedName>
        <fullName evidence="4">ABC transporter ATP-binding protein</fullName>
    </submittedName>
</protein>
<dbReference type="GO" id="GO:0016887">
    <property type="term" value="F:ATP hydrolysis activity"/>
    <property type="evidence" value="ECO:0007669"/>
    <property type="project" value="InterPro"/>
</dbReference>
<feature type="domain" description="ABC transporter" evidence="3">
    <location>
        <begin position="1"/>
        <end position="205"/>
    </location>
</feature>
<dbReference type="AlphaFoldDB" id="A0A2S3X141"/>
<evidence type="ECO:0000256" key="2">
    <source>
        <dbReference type="ARBA" id="ARBA00022840"/>
    </source>
</evidence>
<dbReference type="SUPFAM" id="SSF52540">
    <property type="entry name" value="P-loop containing nucleoside triphosphate hydrolases"/>
    <property type="match status" value="1"/>
</dbReference>
<gene>
    <name evidence="4" type="ORF">BGP82_09680</name>
</gene>
<organism evidence="4 5">
    <name type="scientific">Pseudomonas putida</name>
    <name type="common">Arthrobacter siderocapsulatus</name>
    <dbReference type="NCBI Taxonomy" id="303"/>
    <lineage>
        <taxon>Bacteria</taxon>
        <taxon>Pseudomonadati</taxon>
        <taxon>Pseudomonadota</taxon>
        <taxon>Gammaproteobacteria</taxon>
        <taxon>Pseudomonadales</taxon>
        <taxon>Pseudomonadaceae</taxon>
        <taxon>Pseudomonas</taxon>
    </lineage>
</organism>
<dbReference type="InterPro" id="IPR003593">
    <property type="entry name" value="AAA+_ATPase"/>
</dbReference>
<dbReference type="InterPro" id="IPR003439">
    <property type="entry name" value="ABC_transporter-like_ATP-bd"/>
</dbReference>
<reference evidence="4 5" key="2">
    <citation type="submission" date="2018-03" db="EMBL/GenBank/DDBJ databases">
        <title>Draft genome of Pseudomonas putida strain KH-18-2.</title>
        <authorList>
            <person name="Yoshizawa S."/>
            <person name="Khan N.H."/>
            <person name="Nishimura M."/>
            <person name="Chiura H.X."/>
            <person name="Ogura Y."/>
            <person name="Hayashi T."/>
            <person name="Kogure K."/>
        </authorList>
    </citation>
    <scope>NUCLEOTIDE SEQUENCE [LARGE SCALE GENOMIC DNA]</scope>
    <source>
        <strain evidence="4 5">KH-18-2</strain>
    </source>
</reference>
<dbReference type="SMART" id="SM00382">
    <property type="entry name" value="AAA"/>
    <property type="match status" value="1"/>
</dbReference>
<dbReference type="EMBL" id="MING01000047">
    <property type="protein sequence ID" value="POG07445.1"/>
    <property type="molecule type" value="Genomic_DNA"/>
</dbReference>
<evidence type="ECO:0000256" key="1">
    <source>
        <dbReference type="ARBA" id="ARBA00022741"/>
    </source>
</evidence>
<accession>A0A2S3X141</accession>
<evidence type="ECO:0000313" key="5">
    <source>
        <dbReference type="Proteomes" id="UP000237378"/>
    </source>
</evidence>
<sequence length="206" mass="22550">MLAPTCFSLFAGERVAISGSSGSGKSVFLRLLALLDPPSSGEIRWRGSPVTGQSIPHYRSRVCYLAQRPALVDGTVLENLQLPFTLKVLRHRTLNMGTVHDLVELAGKTRSFLDKLSTDLSGGEAQIAALIRVLLLEPQVILFDEPTSALDPDSAASVEGLVMHWFEAAVQSHAYAWVSHDQEQALRMSSRQLKMQQGVLQAENIE</sequence>
<proteinExistence type="predicted"/>
<dbReference type="Proteomes" id="UP000237378">
    <property type="component" value="Unassembled WGS sequence"/>
</dbReference>
<dbReference type="GO" id="GO:0005524">
    <property type="term" value="F:ATP binding"/>
    <property type="evidence" value="ECO:0007669"/>
    <property type="project" value="UniProtKB-KW"/>
</dbReference>
<dbReference type="PROSITE" id="PS50893">
    <property type="entry name" value="ABC_TRANSPORTER_2"/>
    <property type="match status" value="1"/>
</dbReference>
<dbReference type="InterPro" id="IPR027417">
    <property type="entry name" value="P-loop_NTPase"/>
</dbReference>
<keyword evidence="1" id="KW-0547">Nucleotide-binding</keyword>
<dbReference type="Pfam" id="PF00005">
    <property type="entry name" value="ABC_tran"/>
    <property type="match status" value="1"/>
</dbReference>
<reference evidence="4 5" key="1">
    <citation type="submission" date="2016-08" db="EMBL/GenBank/DDBJ databases">
        <authorList>
            <person name="Seilhamer J.J."/>
        </authorList>
    </citation>
    <scope>NUCLEOTIDE SEQUENCE [LARGE SCALE GENOMIC DNA]</scope>
    <source>
        <strain evidence="4 5">KH-18-2</strain>
    </source>
</reference>
<dbReference type="Gene3D" id="3.40.50.300">
    <property type="entry name" value="P-loop containing nucleotide triphosphate hydrolases"/>
    <property type="match status" value="1"/>
</dbReference>
<name>A0A2S3X141_PSEPU</name>
<dbReference type="PANTHER" id="PTHR43119:SF1">
    <property type="entry name" value="ABC TRANSPORTER DOMAIN-CONTAINING PROTEIN"/>
    <property type="match status" value="1"/>
</dbReference>
<evidence type="ECO:0000259" key="3">
    <source>
        <dbReference type="PROSITE" id="PS50893"/>
    </source>
</evidence>